<sequence length="280" mass="31679">MKSQRAVISCGSKLIVVFLILFISLKTFGQDVELKKTSKFKQTITAFSPGEMLKYEVSWMGIIAGKSQMVVGESEKLRDVDVWPLRSSAETSGLVKKLYKIDNKTVSFLDPTFCYPVRFEVDQYTGGRKEKIELNFFQKKRLIEWSRSYKGKQSSGTSDITRGVQDSLSSIYYLRNQDLQVGHEIKIPIFASRKKWMLQADIVQTEKIVVPAGTFQTLKVKPIMLPESEGKPKGTMTLWLTNDARHIPVQISSEVAVGSVIMKMVSMKIKSEKSKNGDDE</sequence>
<proteinExistence type="predicted"/>
<keyword evidence="2" id="KW-1185">Reference proteome</keyword>
<name>A0ABV6Z351_UNCC1</name>
<gene>
    <name evidence="1" type="ORF">ACFL27_21895</name>
</gene>
<accession>A0ABV6Z351</accession>
<evidence type="ECO:0000313" key="1">
    <source>
        <dbReference type="EMBL" id="MFC1852860.1"/>
    </source>
</evidence>
<dbReference type="Pfam" id="PF11306">
    <property type="entry name" value="DUF3108"/>
    <property type="match status" value="1"/>
</dbReference>
<comment type="caution">
    <text evidence="1">The sequence shown here is derived from an EMBL/GenBank/DDBJ whole genome shotgun (WGS) entry which is preliminary data.</text>
</comment>
<organism evidence="1 2">
    <name type="scientific">candidate division CSSED10-310 bacterium</name>
    <dbReference type="NCBI Taxonomy" id="2855610"/>
    <lineage>
        <taxon>Bacteria</taxon>
        <taxon>Bacteria division CSSED10-310</taxon>
    </lineage>
</organism>
<dbReference type="Proteomes" id="UP001594351">
    <property type="component" value="Unassembled WGS sequence"/>
</dbReference>
<protein>
    <submittedName>
        <fullName evidence="1">DUF3108 domain-containing protein</fullName>
    </submittedName>
</protein>
<dbReference type="InterPro" id="IPR021457">
    <property type="entry name" value="DUF3108"/>
</dbReference>
<reference evidence="1 2" key="1">
    <citation type="submission" date="2024-09" db="EMBL/GenBank/DDBJ databases">
        <title>Laminarin stimulates single cell rates of sulfate reduction while oxygen inhibits transcriptomic activity in coastal marine sediment.</title>
        <authorList>
            <person name="Lindsay M."/>
            <person name="Orcutt B."/>
            <person name="Emerson D."/>
            <person name="Stepanauskas R."/>
            <person name="D'Angelo T."/>
        </authorList>
    </citation>
    <scope>NUCLEOTIDE SEQUENCE [LARGE SCALE GENOMIC DNA]</scope>
    <source>
        <strain evidence="1">SAG AM-311-K15</strain>
    </source>
</reference>
<evidence type="ECO:0000313" key="2">
    <source>
        <dbReference type="Proteomes" id="UP001594351"/>
    </source>
</evidence>
<dbReference type="EMBL" id="JBHPBY010000379">
    <property type="protein sequence ID" value="MFC1852860.1"/>
    <property type="molecule type" value="Genomic_DNA"/>
</dbReference>